<sequence>MMVRGASGNVVRARVAPGAGKGGGLARLAGMLCQQALFQRWVSVVAGPAPQGVSAQDHAAEFVRLRCRVDTRAQLDHDARAAWRFHQWVRRPYRMWAEYHG</sequence>
<reference evidence="2" key="1">
    <citation type="journal article" date="2003" name="Nat. Genet.">
        <title>Comparative analysis of the genome sequences of Bordetella pertussis, Bordetella parapertussis and Bordetella bronchiseptica.</title>
        <authorList>
            <person name="Parkhill J."/>
            <person name="Sebaihia M."/>
            <person name="Preston A."/>
            <person name="Murphy L.D."/>
            <person name="Thomson N.R."/>
            <person name="Harris D.E."/>
            <person name="Holden M.T.G."/>
            <person name="Churcher C.M."/>
            <person name="Bentley S.D."/>
            <person name="Mungall K.L."/>
            <person name="Cerdeno-Tarraga A.-M."/>
            <person name="Temple L."/>
            <person name="James K.D."/>
            <person name="Harris B."/>
            <person name="Quail M.A."/>
            <person name="Achtman M."/>
            <person name="Atkin R."/>
            <person name="Baker S."/>
            <person name="Basham D."/>
            <person name="Bason N."/>
            <person name="Cherevach I."/>
            <person name="Chillingworth T."/>
            <person name="Collins M."/>
            <person name="Cronin A."/>
            <person name="Davis P."/>
            <person name="Doggett J."/>
            <person name="Feltwell T."/>
            <person name="Goble A."/>
            <person name="Hamlin N."/>
            <person name="Hauser H."/>
            <person name="Holroyd S."/>
            <person name="Jagels K."/>
            <person name="Leather S."/>
            <person name="Moule S."/>
            <person name="Norberczak H."/>
            <person name="O'Neil S."/>
            <person name="Ormond D."/>
            <person name="Price C."/>
            <person name="Rabbinowitsch E."/>
            <person name="Rutter S."/>
            <person name="Sanders M."/>
            <person name="Saunders D."/>
            <person name="Seeger K."/>
            <person name="Sharp S."/>
            <person name="Simmonds M."/>
            <person name="Skelton J."/>
            <person name="Squares R."/>
            <person name="Squares S."/>
            <person name="Stevens K."/>
            <person name="Unwin L."/>
            <person name="Whitehead S."/>
            <person name="Barrell B.G."/>
            <person name="Maskell D.J."/>
        </authorList>
    </citation>
    <scope>NUCLEOTIDE SEQUENCE [LARGE SCALE GENOMIC DNA]</scope>
    <source>
        <strain evidence="2">ATCC BAA-588 / NCTC 13252 / RB50</strain>
    </source>
</reference>
<dbReference type="HOGENOM" id="CLU_179812_0_0_4"/>
<organism evidence="1 2">
    <name type="scientific">Bordetella bronchiseptica (strain ATCC BAA-588 / NCTC 13252 / RB50)</name>
    <name type="common">Alcaligenes bronchisepticus</name>
    <dbReference type="NCBI Taxonomy" id="257310"/>
    <lineage>
        <taxon>Bacteria</taxon>
        <taxon>Pseudomonadati</taxon>
        <taxon>Pseudomonadota</taxon>
        <taxon>Betaproteobacteria</taxon>
        <taxon>Burkholderiales</taxon>
        <taxon>Alcaligenaceae</taxon>
        <taxon>Bordetella</taxon>
    </lineage>
</organism>
<name>A0A0H3LTJ3_BORBR</name>
<dbReference type="RefSeq" id="WP_010926240.1">
    <property type="nucleotide sequence ID" value="NC_002927.3"/>
</dbReference>
<proteinExistence type="predicted"/>
<protein>
    <submittedName>
        <fullName evidence="1">Uncharacterized protein</fullName>
    </submittedName>
</protein>
<accession>A0A0H3LTJ3</accession>
<evidence type="ECO:0000313" key="2">
    <source>
        <dbReference type="Proteomes" id="UP000001027"/>
    </source>
</evidence>
<evidence type="ECO:0000313" key="1">
    <source>
        <dbReference type="EMBL" id="CAE32177.1"/>
    </source>
</evidence>
<dbReference type="Proteomes" id="UP000001027">
    <property type="component" value="Chromosome"/>
</dbReference>
<dbReference type="eggNOG" id="ENOG50317B5">
    <property type="taxonomic scope" value="Bacteria"/>
</dbReference>
<dbReference type="KEGG" id="bbr:BB1680"/>
<dbReference type="AlphaFoldDB" id="A0A0H3LTJ3"/>
<dbReference type="EMBL" id="BX640442">
    <property type="protein sequence ID" value="CAE32177.1"/>
    <property type="molecule type" value="Genomic_DNA"/>
</dbReference>
<gene>
    <name evidence="1" type="ordered locus">BB1680</name>
</gene>